<reference evidence="9" key="1">
    <citation type="submission" date="2020-10" db="EMBL/GenBank/DDBJ databases">
        <authorList>
            <person name="Gilroy R."/>
        </authorList>
    </citation>
    <scope>NUCLEOTIDE SEQUENCE</scope>
    <source>
        <strain evidence="9">ChiSjej3B21-11622</strain>
    </source>
</reference>
<dbReference type="Gene3D" id="1.10.10.60">
    <property type="entry name" value="Homeodomain-like"/>
    <property type="match status" value="2"/>
</dbReference>
<feature type="domain" description="HTH araC/xylS-type" evidence="7">
    <location>
        <begin position="143"/>
        <end position="241"/>
    </location>
</feature>
<dbReference type="PROSITE" id="PS00041">
    <property type="entry name" value="HTH_ARAC_FAMILY_1"/>
    <property type="match status" value="1"/>
</dbReference>
<sequence length="243" mass="28510">MYNLLFVDDDQWIAESMRTILNWEDFSLNPPYIAYGMEQAQEIFQKVPIHIMISDIEMLGYSGFELLAWVHEHYPDTLTAFLTCHARFDFAQKAIRLGVFGYLLKPVNEQELADLLRSCIQRLKPPKEETEETPARQIPKRMEKIVDYINKNLANPITRESICRELYISESYLSRTFTKEMGMTLVDYITECRINKAKELLRTTDLTVTNICTQVGYNYAAYFTKIFKEKTGMTPNQYRDQYG</sequence>
<dbReference type="InterPro" id="IPR011006">
    <property type="entry name" value="CheY-like_superfamily"/>
</dbReference>
<dbReference type="PANTHER" id="PTHR43280:SF2">
    <property type="entry name" value="HTH-TYPE TRANSCRIPTIONAL REGULATOR EXSA"/>
    <property type="match status" value="1"/>
</dbReference>
<dbReference type="Pfam" id="PF00072">
    <property type="entry name" value="Response_reg"/>
    <property type="match status" value="1"/>
</dbReference>
<keyword evidence="4" id="KW-0804">Transcription</keyword>
<evidence type="ECO:0000313" key="9">
    <source>
        <dbReference type="EMBL" id="HIQ95741.1"/>
    </source>
</evidence>
<dbReference type="SUPFAM" id="SSF46689">
    <property type="entry name" value="Homeodomain-like"/>
    <property type="match status" value="2"/>
</dbReference>
<dbReference type="InterPro" id="IPR020449">
    <property type="entry name" value="Tscrpt_reg_AraC-type_HTH"/>
</dbReference>
<dbReference type="InterPro" id="IPR001789">
    <property type="entry name" value="Sig_transdc_resp-reg_receiver"/>
</dbReference>
<keyword evidence="2" id="KW-0805">Transcription regulation</keyword>
<dbReference type="Gene3D" id="3.40.50.2300">
    <property type="match status" value="1"/>
</dbReference>
<dbReference type="InterPro" id="IPR018060">
    <property type="entry name" value="HTH_AraC"/>
</dbReference>
<dbReference type="PROSITE" id="PS01124">
    <property type="entry name" value="HTH_ARAC_FAMILY_2"/>
    <property type="match status" value="1"/>
</dbReference>
<evidence type="ECO:0000256" key="2">
    <source>
        <dbReference type="ARBA" id="ARBA00023015"/>
    </source>
</evidence>
<reference evidence="9" key="2">
    <citation type="journal article" date="2021" name="PeerJ">
        <title>Extensive microbial diversity within the chicken gut microbiome revealed by metagenomics and culture.</title>
        <authorList>
            <person name="Gilroy R."/>
            <person name="Ravi A."/>
            <person name="Getino M."/>
            <person name="Pursley I."/>
            <person name="Horton D.L."/>
            <person name="Alikhan N.F."/>
            <person name="Baker D."/>
            <person name="Gharbi K."/>
            <person name="Hall N."/>
            <person name="Watson M."/>
            <person name="Adriaenssens E.M."/>
            <person name="Foster-Nyarko E."/>
            <person name="Jarju S."/>
            <person name="Secka A."/>
            <person name="Antonio M."/>
            <person name="Oren A."/>
            <person name="Chaudhuri R.R."/>
            <person name="La Ragione R."/>
            <person name="Hildebrand F."/>
            <person name="Pallen M.J."/>
        </authorList>
    </citation>
    <scope>NUCLEOTIDE SEQUENCE</scope>
    <source>
        <strain evidence="9">ChiSjej3B21-11622</strain>
    </source>
</reference>
<accession>A0A9D0ZTS7</accession>
<evidence type="ECO:0000256" key="5">
    <source>
        <dbReference type="ARBA" id="ARBA00024867"/>
    </source>
</evidence>
<dbReference type="InterPro" id="IPR009057">
    <property type="entry name" value="Homeodomain-like_sf"/>
</dbReference>
<evidence type="ECO:0000259" key="7">
    <source>
        <dbReference type="PROSITE" id="PS01124"/>
    </source>
</evidence>
<gene>
    <name evidence="9" type="ORF">IAB26_04180</name>
</gene>
<proteinExistence type="predicted"/>
<organism evidence="9 10">
    <name type="scientific">Candidatus Limivivens merdigallinarum</name>
    <dbReference type="NCBI Taxonomy" id="2840859"/>
    <lineage>
        <taxon>Bacteria</taxon>
        <taxon>Bacillati</taxon>
        <taxon>Bacillota</taxon>
        <taxon>Clostridia</taxon>
        <taxon>Lachnospirales</taxon>
        <taxon>Lachnospiraceae</taxon>
        <taxon>Lachnospiraceae incertae sedis</taxon>
        <taxon>Candidatus Limivivens</taxon>
    </lineage>
</organism>
<dbReference type="SMART" id="SM00342">
    <property type="entry name" value="HTH_ARAC"/>
    <property type="match status" value="1"/>
</dbReference>
<dbReference type="CDD" id="cd17536">
    <property type="entry name" value="REC_YesN-like"/>
    <property type="match status" value="1"/>
</dbReference>
<evidence type="ECO:0000313" key="10">
    <source>
        <dbReference type="Proteomes" id="UP000886886"/>
    </source>
</evidence>
<evidence type="ECO:0000256" key="6">
    <source>
        <dbReference type="PROSITE-ProRule" id="PRU00169"/>
    </source>
</evidence>
<dbReference type="EMBL" id="DVFT01000057">
    <property type="protein sequence ID" value="HIQ95741.1"/>
    <property type="molecule type" value="Genomic_DNA"/>
</dbReference>
<dbReference type="PANTHER" id="PTHR43280">
    <property type="entry name" value="ARAC-FAMILY TRANSCRIPTIONAL REGULATOR"/>
    <property type="match status" value="1"/>
</dbReference>
<name>A0A9D0ZTS7_9FIRM</name>
<dbReference type="Proteomes" id="UP000886886">
    <property type="component" value="Unassembled WGS sequence"/>
</dbReference>
<dbReference type="AlphaFoldDB" id="A0A9D0ZTS7"/>
<dbReference type="PROSITE" id="PS50110">
    <property type="entry name" value="RESPONSE_REGULATORY"/>
    <property type="match status" value="1"/>
</dbReference>
<feature type="domain" description="Response regulatory" evidence="8">
    <location>
        <begin position="3"/>
        <end position="120"/>
    </location>
</feature>
<keyword evidence="3" id="KW-0238">DNA-binding</keyword>
<dbReference type="GO" id="GO:0043565">
    <property type="term" value="F:sequence-specific DNA binding"/>
    <property type="evidence" value="ECO:0007669"/>
    <property type="project" value="InterPro"/>
</dbReference>
<comment type="function">
    <text evidence="5">May play the central regulatory role in sporulation. It may be an element of the effector pathway responsible for the activation of sporulation genes in response to nutritional stress. Spo0A may act in concert with spo0H (a sigma factor) to control the expression of some genes that are critical to the sporulation process.</text>
</comment>
<dbReference type="SMART" id="SM00448">
    <property type="entry name" value="REC"/>
    <property type="match status" value="1"/>
</dbReference>
<feature type="modified residue" description="4-aspartylphosphate" evidence="6">
    <location>
        <position position="55"/>
    </location>
</feature>
<protein>
    <recommendedName>
        <fullName evidence="1">Stage 0 sporulation protein A homolog</fullName>
    </recommendedName>
</protein>
<comment type="caution">
    <text evidence="9">The sequence shown here is derived from an EMBL/GenBank/DDBJ whole genome shotgun (WGS) entry which is preliminary data.</text>
</comment>
<evidence type="ECO:0000256" key="4">
    <source>
        <dbReference type="ARBA" id="ARBA00023163"/>
    </source>
</evidence>
<keyword evidence="6" id="KW-0597">Phosphoprotein</keyword>
<dbReference type="GO" id="GO:0003700">
    <property type="term" value="F:DNA-binding transcription factor activity"/>
    <property type="evidence" value="ECO:0007669"/>
    <property type="project" value="InterPro"/>
</dbReference>
<evidence type="ECO:0000259" key="8">
    <source>
        <dbReference type="PROSITE" id="PS50110"/>
    </source>
</evidence>
<dbReference type="GO" id="GO:0000160">
    <property type="term" value="P:phosphorelay signal transduction system"/>
    <property type="evidence" value="ECO:0007669"/>
    <property type="project" value="InterPro"/>
</dbReference>
<evidence type="ECO:0000256" key="1">
    <source>
        <dbReference type="ARBA" id="ARBA00018672"/>
    </source>
</evidence>
<dbReference type="SUPFAM" id="SSF52172">
    <property type="entry name" value="CheY-like"/>
    <property type="match status" value="1"/>
</dbReference>
<evidence type="ECO:0000256" key="3">
    <source>
        <dbReference type="ARBA" id="ARBA00023125"/>
    </source>
</evidence>
<dbReference type="Pfam" id="PF12833">
    <property type="entry name" value="HTH_18"/>
    <property type="match status" value="1"/>
</dbReference>
<dbReference type="PRINTS" id="PR00032">
    <property type="entry name" value="HTHARAC"/>
</dbReference>
<dbReference type="InterPro" id="IPR018062">
    <property type="entry name" value="HTH_AraC-typ_CS"/>
</dbReference>